<sequence length="177" mass="20237">MAAVLRSDNTVDVRRWADIIEVQREKLTAYLTSILHCQYLAEDALQETYIRLSKMPDEQEQAISNHVAYCYQTARNIAIDMVRKKSKESWVSLDSALPGQYTDKQVSAEETLIEQNLDGRMMQAVSSLSKRHQNILSLYKRGDYKQKDIAKICAISPTLVNFIIQEVIITCQTVLAH</sequence>
<dbReference type="PANTHER" id="PTHR43133">
    <property type="entry name" value="RNA POLYMERASE ECF-TYPE SIGMA FACTO"/>
    <property type="match status" value="1"/>
</dbReference>
<dbReference type="EMBL" id="WEIA01000019">
    <property type="protein sequence ID" value="NLR23768.1"/>
    <property type="molecule type" value="Genomic_DNA"/>
</dbReference>
<dbReference type="NCBIfam" id="TIGR02937">
    <property type="entry name" value="sigma70-ECF"/>
    <property type="match status" value="1"/>
</dbReference>
<dbReference type="InterPro" id="IPR014284">
    <property type="entry name" value="RNA_pol_sigma-70_dom"/>
</dbReference>
<evidence type="ECO:0000256" key="1">
    <source>
        <dbReference type="ARBA" id="ARBA00010641"/>
    </source>
</evidence>
<name>A0A8I2KS69_9GAMM</name>
<dbReference type="Pfam" id="PF04542">
    <property type="entry name" value="Sigma70_r2"/>
    <property type="match status" value="1"/>
</dbReference>
<feature type="domain" description="RNA polymerase sigma-70 region 2" evidence="5">
    <location>
        <begin position="25"/>
        <end position="87"/>
    </location>
</feature>
<keyword evidence="4" id="KW-0804">Transcription</keyword>
<dbReference type="GO" id="GO:0016987">
    <property type="term" value="F:sigma factor activity"/>
    <property type="evidence" value="ECO:0007669"/>
    <property type="project" value="UniProtKB-KW"/>
</dbReference>
<dbReference type="PANTHER" id="PTHR43133:SF63">
    <property type="entry name" value="RNA POLYMERASE SIGMA FACTOR FECI-RELATED"/>
    <property type="match status" value="1"/>
</dbReference>
<dbReference type="InterPro" id="IPR013325">
    <property type="entry name" value="RNA_pol_sigma_r2"/>
</dbReference>
<reference evidence="6" key="1">
    <citation type="submission" date="2019-10" db="EMBL/GenBank/DDBJ databases">
        <authorList>
            <person name="Paulsen S."/>
        </authorList>
    </citation>
    <scope>NUCLEOTIDE SEQUENCE</scope>
    <source>
        <strain evidence="6">LMG 19692</strain>
    </source>
</reference>
<keyword evidence="3" id="KW-0731">Sigma factor</keyword>
<dbReference type="InterPro" id="IPR039425">
    <property type="entry name" value="RNA_pol_sigma-70-like"/>
</dbReference>
<dbReference type="EMBL" id="CP137578">
    <property type="protein sequence ID" value="WOX28841.1"/>
    <property type="molecule type" value="Genomic_DNA"/>
</dbReference>
<evidence type="ECO:0000256" key="3">
    <source>
        <dbReference type="ARBA" id="ARBA00023082"/>
    </source>
</evidence>
<dbReference type="InterPro" id="IPR007627">
    <property type="entry name" value="RNA_pol_sigma70_r2"/>
</dbReference>
<keyword evidence="2" id="KW-0805">Transcription regulation</keyword>
<dbReference type="RefSeq" id="WP_052258274.1">
    <property type="nucleotide sequence ID" value="NZ_CBCSDF010000022.1"/>
</dbReference>
<dbReference type="Gene3D" id="1.10.10.10">
    <property type="entry name" value="Winged helix-like DNA-binding domain superfamily/Winged helix DNA-binding domain"/>
    <property type="match status" value="1"/>
</dbReference>
<evidence type="ECO:0000256" key="4">
    <source>
        <dbReference type="ARBA" id="ARBA00023163"/>
    </source>
</evidence>
<dbReference type="SUPFAM" id="SSF88659">
    <property type="entry name" value="Sigma3 and sigma4 domains of RNA polymerase sigma factors"/>
    <property type="match status" value="1"/>
</dbReference>
<dbReference type="Proteomes" id="UP001304419">
    <property type="component" value="Chromosome 1"/>
</dbReference>
<evidence type="ECO:0000256" key="2">
    <source>
        <dbReference type="ARBA" id="ARBA00023015"/>
    </source>
</evidence>
<accession>A0A8I2KS69</accession>
<proteinExistence type="inferred from homology"/>
<evidence type="ECO:0000313" key="6">
    <source>
        <dbReference type="EMBL" id="NLR23768.1"/>
    </source>
</evidence>
<dbReference type="Proteomes" id="UP000646877">
    <property type="component" value="Unassembled WGS sequence"/>
</dbReference>
<comment type="similarity">
    <text evidence="1">Belongs to the sigma-70 factor family. ECF subfamily.</text>
</comment>
<evidence type="ECO:0000313" key="8">
    <source>
        <dbReference type="Proteomes" id="UP000646877"/>
    </source>
</evidence>
<evidence type="ECO:0000313" key="7">
    <source>
        <dbReference type="EMBL" id="WOX28841.1"/>
    </source>
</evidence>
<protein>
    <submittedName>
        <fullName evidence="6">Sigma-70 family RNA polymerase sigma factor</fullName>
    </submittedName>
</protein>
<dbReference type="SUPFAM" id="SSF88946">
    <property type="entry name" value="Sigma2 domain of RNA polymerase sigma factors"/>
    <property type="match status" value="1"/>
</dbReference>
<dbReference type="GO" id="GO:0006352">
    <property type="term" value="P:DNA-templated transcription initiation"/>
    <property type="evidence" value="ECO:0007669"/>
    <property type="project" value="InterPro"/>
</dbReference>
<evidence type="ECO:0000259" key="5">
    <source>
        <dbReference type="Pfam" id="PF04542"/>
    </source>
</evidence>
<organism evidence="6 8">
    <name type="scientific">Pseudoalteromonas maricaloris</name>
    <dbReference type="NCBI Taxonomy" id="184924"/>
    <lineage>
        <taxon>Bacteria</taxon>
        <taxon>Pseudomonadati</taxon>
        <taxon>Pseudomonadota</taxon>
        <taxon>Gammaproteobacteria</taxon>
        <taxon>Alteromonadales</taxon>
        <taxon>Pseudoalteromonadaceae</taxon>
        <taxon>Pseudoalteromonas</taxon>
    </lineage>
</organism>
<dbReference type="InterPro" id="IPR013324">
    <property type="entry name" value="RNA_pol_sigma_r3/r4-like"/>
</dbReference>
<evidence type="ECO:0000313" key="9">
    <source>
        <dbReference type="Proteomes" id="UP001304419"/>
    </source>
</evidence>
<keyword evidence="9" id="KW-1185">Reference proteome</keyword>
<gene>
    <name evidence="6" type="ORF">F9Y85_21085</name>
    <name evidence="7" type="ORF">R5H13_00735</name>
</gene>
<reference evidence="7 9" key="2">
    <citation type="submission" date="2023-10" db="EMBL/GenBank/DDBJ databases">
        <title>To unveil natural product biosynthetic capacity in Pseudoalteromonas.</title>
        <authorList>
            <person name="Wang J."/>
        </authorList>
    </citation>
    <scope>NUCLEOTIDE SEQUENCE [LARGE SCALE GENOMIC DNA]</scope>
    <source>
        <strain evidence="7 9">DSM 15914</strain>
    </source>
</reference>
<dbReference type="InterPro" id="IPR036388">
    <property type="entry name" value="WH-like_DNA-bd_sf"/>
</dbReference>
<dbReference type="AlphaFoldDB" id="A0A8I2KS69"/>
<dbReference type="Gene3D" id="1.10.1740.10">
    <property type="match status" value="1"/>
</dbReference>